<keyword evidence="1" id="KW-1133">Transmembrane helix</keyword>
<dbReference type="Ensembl" id="ENSCINT00000014966.2">
    <property type="protein sequence ID" value="ENSCINP00000014966.2"/>
    <property type="gene ID" value="ENSCING00000007291.2"/>
</dbReference>
<evidence type="ECO:0000313" key="2">
    <source>
        <dbReference type="Ensembl" id="ENSCINP00000014966.2"/>
    </source>
</evidence>
<organism evidence="2 3">
    <name type="scientific">Ciona intestinalis</name>
    <name type="common">Transparent sea squirt</name>
    <name type="synonym">Ascidia intestinalis</name>
    <dbReference type="NCBI Taxonomy" id="7719"/>
    <lineage>
        <taxon>Eukaryota</taxon>
        <taxon>Metazoa</taxon>
        <taxon>Chordata</taxon>
        <taxon>Tunicata</taxon>
        <taxon>Ascidiacea</taxon>
        <taxon>Phlebobranchia</taxon>
        <taxon>Cionidae</taxon>
        <taxon>Ciona</taxon>
    </lineage>
</organism>
<evidence type="ECO:0000313" key="3">
    <source>
        <dbReference type="Proteomes" id="UP000008144"/>
    </source>
</evidence>
<reference evidence="2" key="2">
    <citation type="journal article" date="2008" name="Genome Biol.">
        <title>Improved genome assembly and evidence-based global gene model set for the chordate Ciona intestinalis: new insight into intron and operon populations.</title>
        <authorList>
            <person name="Satou Y."/>
            <person name="Mineta K."/>
            <person name="Ogasawara M."/>
            <person name="Sasakura Y."/>
            <person name="Shoguchi E."/>
            <person name="Ueno K."/>
            <person name="Yamada L."/>
            <person name="Matsumoto J."/>
            <person name="Wasserscheid J."/>
            <person name="Dewar K."/>
            <person name="Wiley G.B."/>
            <person name="Macmil S.L."/>
            <person name="Roe B.A."/>
            <person name="Zeller R.W."/>
            <person name="Hastings K.E."/>
            <person name="Lemaire P."/>
            <person name="Lindquist E."/>
            <person name="Endo T."/>
            <person name="Hotta K."/>
            <person name="Inaba K."/>
        </authorList>
    </citation>
    <scope>NUCLEOTIDE SEQUENCE [LARGE SCALE GENOMIC DNA]</scope>
    <source>
        <strain evidence="2">wild type</strain>
    </source>
</reference>
<dbReference type="Proteomes" id="UP000008144">
    <property type="component" value="Chromosome 14"/>
</dbReference>
<feature type="transmembrane region" description="Helical" evidence="1">
    <location>
        <begin position="6"/>
        <end position="31"/>
    </location>
</feature>
<accession>A0A1W2WF72</accession>
<feature type="transmembrane region" description="Helical" evidence="1">
    <location>
        <begin position="113"/>
        <end position="135"/>
    </location>
</feature>
<proteinExistence type="predicted"/>
<dbReference type="RefSeq" id="XP_002129872.1">
    <property type="nucleotide sequence ID" value="XM_002129836.4"/>
</dbReference>
<feature type="transmembrane region" description="Helical" evidence="1">
    <location>
        <begin position="321"/>
        <end position="347"/>
    </location>
</feature>
<accession>F6S8A1</accession>
<protein>
    <submittedName>
        <fullName evidence="2">Uncharacterized LOC100182958</fullName>
    </submittedName>
</protein>
<dbReference type="GeneTree" id="ENSGT00530000068408"/>
<keyword evidence="3" id="KW-1185">Reference proteome</keyword>
<dbReference type="KEGG" id="cin:100182958"/>
<sequence length="360" mass="38897">MMTKKSLSFAAVMVAIGTSMIIAGVTSPCIVKVCKIPGSSPNGELPIGGFLPIPPHMRRGPGRIPPHLRKSSEDGGADEGCVEQGLFFVGFAMVKDYVYIATPLEEQEQKLRVVAGLILIGGIGSMLALLFYIVAACNAENGHSDVMFVTSKRNMIATVLLGGSVCLFISGFSLYTQHNLSSIGNSTMFVGKVFSAISGIDSDVTTNLIVEEGLVMSQPVTDVIIVNQTSDWTDSNNVTIPTAESNIEGSSANINFFENMGAIDNWFPYPSDEVLAVLPNPFEVYHPSGSRRKRGIRGSRRNLGMLAMPLLYRIGNADPYFGYSFFLCWFGCFSHVVALVCGVVTWITRARACKLKRAVV</sequence>
<reference evidence="2" key="3">
    <citation type="submission" date="2025-08" db="UniProtKB">
        <authorList>
            <consortium name="Ensembl"/>
        </authorList>
    </citation>
    <scope>IDENTIFICATION</scope>
</reference>
<reference evidence="2" key="4">
    <citation type="submission" date="2025-09" db="UniProtKB">
        <authorList>
            <consortium name="Ensembl"/>
        </authorList>
    </citation>
    <scope>IDENTIFICATION</scope>
</reference>
<keyword evidence="1" id="KW-0472">Membrane</keyword>
<name>F6S8A1_CIOIN</name>
<dbReference type="HOGENOM" id="CLU_769360_0_0_1"/>
<dbReference type="InParanoid" id="F6S8A1"/>
<dbReference type="AlphaFoldDB" id="F6S8A1"/>
<dbReference type="GeneID" id="100182958"/>
<keyword evidence="1" id="KW-0812">Transmembrane</keyword>
<feature type="transmembrane region" description="Helical" evidence="1">
    <location>
        <begin position="155"/>
        <end position="175"/>
    </location>
</feature>
<evidence type="ECO:0000256" key="1">
    <source>
        <dbReference type="SAM" id="Phobius"/>
    </source>
</evidence>
<reference evidence="3" key="1">
    <citation type="journal article" date="2002" name="Science">
        <title>The draft genome of Ciona intestinalis: insights into chordate and vertebrate origins.</title>
        <authorList>
            <person name="Dehal P."/>
            <person name="Satou Y."/>
            <person name="Campbell R.K."/>
            <person name="Chapman J."/>
            <person name="Degnan B."/>
            <person name="De Tomaso A."/>
            <person name="Davidson B."/>
            <person name="Di Gregorio A."/>
            <person name="Gelpke M."/>
            <person name="Goodstein D.M."/>
            <person name="Harafuji N."/>
            <person name="Hastings K.E."/>
            <person name="Ho I."/>
            <person name="Hotta K."/>
            <person name="Huang W."/>
            <person name="Kawashima T."/>
            <person name="Lemaire P."/>
            <person name="Martinez D."/>
            <person name="Meinertzhagen I.A."/>
            <person name="Necula S."/>
            <person name="Nonaka M."/>
            <person name="Putnam N."/>
            <person name="Rash S."/>
            <person name="Saiga H."/>
            <person name="Satake M."/>
            <person name="Terry A."/>
            <person name="Yamada L."/>
            <person name="Wang H.G."/>
            <person name="Awazu S."/>
            <person name="Azumi K."/>
            <person name="Boore J."/>
            <person name="Branno M."/>
            <person name="Chin-Bow S."/>
            <person name="DeSantis R."/>
            <person name="Doyle S."/>
            <person name="Francino P."/>
            <person name="Keys D.N."/>
            <person name="Haga S."/>
            <person name="Hayashi H."/>
            <person name="Hino K."/>
            <person name="Imai K.S."/>
            <person name="Inaba K."/>
            <person name="Kano S."/>
            <person name="Kobayashi K."/>
            <person name="Kobayashi M."/>
            <person name="Lee B.I."/>
            <person name="Makabe K.W."/>
            <person name="Manohar C."/>
            <person name="Matassi G."/>
            <person name="Medina M."/>
            <person name="Mochizuki Y."/>
            <person name="Mount S."/>
            <person name="Morishita T."/>
            <person name="Miura S."/>
            <person name="Nakayama A."/>
            <person name="Nishizaka S."/>
            <person name="Nomoto H."/>
            <person name="Ohta F."/>
            <person name="Oishi K."/>
            <person name="Rigoutsos I."/>
            <person name="Sano M."/>
            <person name="Sasaki A."/>
            <person name="Sasakura Y."/>
            <person name="Shoguchi E."/>
            <person name="Shin-i T."/>
            <person name="Spagnuolo A."/>
            <person name="Stainier D."/>
            <person name="Suzuki M.M."/>
            <person name="Tassy O."/>
            <person name="Takatori N."/>
            <person name="Tokuoka M."/>
            <person name="Yagi K."/>
            <person name="Yoshizaki F."/>
            <person name="Wada S."/>
            <person name="Zhang C."/>
            <person name="Hyatt P.D."/>
            <person name="Larimer F."/>
            <person name="Detter C."/>
            <person name="Doggett N."/>
            <person name="Glavina T."/>
            <person name="Hawkins T."/>
            <person name="Richardson P."/>
            <person name="Lucas S."/>
            <person name="Kohara Y."/>
            <person name="Levine M."/>
            <person name="Satoh N."/>
            <person name="Rokhsar D.S."/>
        </authorList>
    </citation>
    <scope>NUCLEOTIDE SEQUENCE [LARGE SCALE GENOMIC DNA]</scope>
</reference>
<dbReference type="EMBL" id="EAAA01001305">
    <property type="status" value="NOT_ANNOTATED_CDS"/>
    <property type="molecule type" value="Genomic_DNA"/>
</dbReference>
<dbReference type="GO" id="GO:0005886">
    <property type="term" value="C:plasma membrane"/>
    <property type="evidence" value="ECO:0000318"/>
    <property type="project" value="GO_Central"/>
</dbReference>
<gene>
    <name evidence="2" type="primary">LOC100182958</name>
</gene>